<feature type="domain" description="DUF6532" evidence="2">
    <location>
        <begin position="252"/>
        <end position="449"/>
    </location>
</feature>
<evidence type="ECO:0000259" key="2">
    <source>
        <dbReference type="Pfam" id="PF20149"/>
    </source>
</evidence>
<feature type="compositionally biased region" description="Acidic residues" evidence="1">
    <location>
        <begin position="82"/>
        <end position="91"/>
    </location>
</feature>
<sequence>MPALSKTKAVQRAPEPSAELNEDAVAQLTALLQKNGMSLRKDPTRSTKLQELAQREQDDEEERNRANQSRKQRPRKRHVVESDDENEDDEQRESKSDEPSRRFTSEATPLKPVNLNKHGRVQRMTAIPSPPRLEMDDEAYAGLQDFVGGSATGGSPSQSDDEELPDEEPGQGDDNKLKDLLKSLKSNPDVLAALGLQTANPRTSLKRSAPAHTDISTTRVTKVAKRTSGQSKKGLKLSDYSGSLQRLIKATQMHFRCKIFTYDAFPDPEVELQLVTTIWAMQCEHSGVDVELEDEYIKLIAARGSECRGRIKEFIRPVVVAHFGLKDIPINNIRQGRKLRETVEAALEDLAFIYKDPVARKQPYLADVLIKAVYAAFFKKSQRGVAVGIKYPEYFSPTSGITLPTVALIITVIEHILSEYKTGHRKSEPFTQTEFEGIYRRNLRDLEYWAKPRRELVAKWRVKMISLARDKAGAADDDDTEPGLARGELDAAAEEMGEDDIDNMGVESEEDEQIDEEPSDDGGSGA</sequence>
<dbReference type="OrthoDB" id="3268553at2759"/>
<dbReference type="AlphaFoldDB" id="A0A4R0R0R1"/>
<name>A0A4R0R0R1_9APHY</name>
<feature type="region of interest" description="Disordered" evidence="1">
    <location>
        <begin position="34"/>
        <end position="178"/>
    </location>
</feature>
<comment type="caution">
    <text evidence="3">The sequence shown here is derived from an EMBL/GenBank/DDBJ whole genome shotgun (WGS) entry which is preliminary data.</text>
</comment>
<reference evidence="3 4" key="1">
    <citation type="submission" date="2018-11" db="EMBL/GenBank/DDBJ databases">
        <title>Genome assembly of Steccherinum ochraceum LE-BIN_3174, the white-rot fungus of the Steccherinaceae family (The Residual Polyporoid clade, Polyporales, Basidiomycota).</title>
        <authorList>
            <person name="Fedorova T.V."/>
            <person name="Glazunova O.A."/>
            <person name="Landesman E.O."/>
            <person name="Moiseenko K.V."/>
            <person name="Psurtseva N.V."/>
            <person name="Savinova O.S."/>
            <person name="Shakhova N.V."/>
            <person name="Tyazhelova T.V."/>
            <person name="Vasina D.V."/>
        </authorList>
    </citation>
    <scope>NUCLEOTIDE SEQUENCE [LARGE SCALE GENOMIC DNA]</scope>
    <source>
        <strain evidence="3 4">LE-BIN_3174</strain>
    </source>
</reference>
<evidence type="ECO:0000313" key="3">
    <source>
        <dbReference type="EMBL" id="TCD60332.1"/>
    </source>
</evidence>
<keyword evidence="4" id="KW-1185">Reference proteome</keyword>
<protein>
    <recommendedName>
        <fullName evidence="2">DUF6532 domain-containing protein</fullName>
    </recommendedName>
</protein>
<dbReference type="Proteomes" id="UP000292702">
    <property type="component" value="Unassembled WGS sequence"/>
</dbReference>
<gene>
    <name evidence="3" type="ORF">EIP91_010341</name>
</gene>
<organism evidence="3 4">
    <name type="scientific">Steccherinum ochraceum</name>
    <dbReference type="NCBI Taxonomy" id="92696"/>
    <lineage>
        <taxon>Eukaryota</taxon>
        <taxon>Fungi</taxon>
        <taxon>Dikarya</taxon>
        <taxon>Basidiomycota</taxon>
        <taxon>Agaricomycotina</taxon>
        <taxon>Agaricomycetes</taxon>
        <taxon>Polyporales</taxon>
        <taxon>Steccherinaceae</taxon>
        <taxon>Steccherinum</taxon>
    </lineage>
</organism>
<feature type="compositionally biased region" description="Basic residues" evidence="1">
    <location>
        <begin position="68"/>
        <end position="78"/>
    </location>
</feature>
<feature type="region of interest" description="Disordered" evidence="1">
    <location>
        <begin position="471"/>
        <end position="526"/>
    </location>
</feature>
<accession>A0A4R0R0R1</accession>
<dbReference type="EMBL" id="RWJN01000616">
    <property type="protein sequence ID" value="TCD60332.1"/>
    <property type="molecule type" value="Genomic_DNA"/>
</dbReference>
<feature type="compositionally biased region" description="Acidic residues" evidence="1">
    <location>
        <begin position="491"/>
        <end position="520"/>
    </location>
</feature>
<feature type="compositionally biased region" description="Acidic residues" evidence="1">
    <location>
        <begin position="159"/>
        <end position="171"/>
    </location>
</feature>
<proteinExistence type="predicted"/>
<evidence type="ECO:0000256" key="1">
    <source>
        <dbReference type="SAM" id="MobiDB-lite"/>
    </source>
</evidence>
<dbReference type="Pfam" id="PF20149">
    <property type="entry name" value="DUF6532"/>
    <property type="match status" value="1"/>
</dbReference>
<evidence type="ECO:0000313" key="4">
    <source>
        <dbReference type="Proteomes" id="UP000292702"/>
    </source>
</evidence>
<feature type="region of interest" description="Disordered" evidence="1">
    <location>
        <begin position="1"/>
        <end position="22"/>
    </location>
</feature>
<feature type="compositionally biased region" description="Basic and acidic residues" evidence="1">
    <location>
        <begin position="92"/>
        <end position="104"/>
    </location>
</feature>
<dbReference type="InterPro" id="IPR045341">
    <property type="entry name" value="DUF6532"/>
</dbReference>